<keyword evidence="1 5" id="KW-1277">Toxin-antitoxin system</keyword>
<keyword evidence="3 5" id="KW-0479">Metal-binding</keyword>
<dbReference type="AlphaFoldDB" id="A0A5M8FI79"/>
<comment type="function">
    <text evidence="5">Toxic component of a toxin-antitoxin (TA) system. An RNase.</text>
</comment>
<evidence type="ECO:0000259" key="6">
    <source>
        <dbReference type="Pfam" id="PF01850"/>
    </source>
</evidence>
<dbReference type="RefSeq" id="WP_150094624.1">
    <property type="nucleotide sequence ID" value="NZ_JBFUOH010000050.1"/>
</dbReference>
<reference evidence="7 8" key="1">
    <citation type="submission" date="2019-09" db="EMBL/GenBank/DDBJ databases">
        <title>Whole-genome sequence of the purple sulfur bacterium Thiohalocapsa marina DSM 19078.</title>
        <authorList>
            <person name="Kyndt J.A."/>
            <person name="Meyer T.E."/>
        </authorList>
    </citation>
    <scope>NUCLEOTIDE SEQUENCE [LARGE SCALE GENOMIC DNA]</scope>
    <source>
        <strain evidence="7 8">DSM 19078</strain>
    </source>
</reference>
<dbReference type="PANTHER" id="PTHR39664">
    <property type="match status" value="1"/>
</dbReference>
<name>A0A5M8FI79_9GAMM</name>
<gene>
    <name evidence="5" type="primary">vapC</name>
    <name evidence="7" type="ORF">F2Q65_17115</name>
</gene>
<evidence type="ECO:0000256" key="1">
    <source>
        <dbReference type="ARBA" id="ARBA00022649"/>
    </source>
</evidence>
<comment type="similarity">
    <text evidence="5">Belongs to the PINc/VapC protein family.</text>
</comment>
<evidence type="ECO:0000313" key="7">
    <source>
        <dbReference type="EMBL" id="KAA6182821.1"/>
    </source>
</evidence>
<dbReference type="Proteomes" id="UP000322981">
    <property type="component" value="Unassembled WGS sequence"/>
</dbReference>
<keyword evidence="8" id="KW-1185">Reference proteome</keyword>
<evidence type="ECO:0000256" key="4">
    <source>
        <dbReference type="ARBA" id="ARBA00022801"/>
    </source>
</evidence>
<comment type="cofactor">
    <cofactor evidence="5">
        <name>Mg(2+)</name>
        <dbReference type="ChEBI" id="CHEBI:18420"/>
    </cofactor>
</comment>
<dbReference type="InterPro" id="IPR002716">
    <property type="entry name" value="PIN_dom"/>
</dbReference>
<dbReference type="GO" id="GO:0090729">
    <property type="term" value="F:toxin activity"/>
    <property type="evidence" value="ECO:0007669"/>
    <property type="project" value="UniProtKB-KW"/>
</dbReference>
<dbReference type="InterPro" id="IPR022907">
    <property type="entry name" value="VapC_family"/>
</dbReference>
<dbReference type="EC" id="3.1.-.-" evidence="5"/>
<keyword evidence="5" id="KW-0460">Magnesium</keyword>
<dbReference type="CDD" id="cd18683">
    <property type="entry name" value="PIN_VapC-like"/>
    <property type="match status" value="1"/>
</dbReference>
<protein>
    <recommendedName>
        <fullName evidence="5">Ribonuclease VapC</fullName>
        <shortName evidence="5">RNase VapC</shortName>
        <ecNumber evidence="5">3.1.-.-</ecNumber>
    </recommendedName>
    <alternativeName>
        <fullName evidence="5">Toxin VapC</fullName>
    </alternativeName>
</protein>
<dbReference type="Pfam" id="PF01850">
    <property type="entry name" value="PIN"/>
    <property type="match status" value="1"/>
</dbReference>
<dbReference type="SUPFAM" id="SSF88723">
    <property type="entry name" value="PIN domain-like"/>
    <property type="match status" value="1"/>
</dbReference>
<keyword evidence="4 5" id="KW-0378">Hydrolase</keyword>
<feature type="domain" description="PIN" evidence="6">
    <location>
        <begin position="4"/>
        <end position="126"/>
    </location>
</feature>
<dbReference type="OrthoDB" id="32974at2"/>
<dbReference type="Gene3D" id="3.40.50.1010">
    <property type="entry name" value="5'-nuclease"/>
    <property type="match status" value="1"/>
</dbReference>
<dbReference type="EMBL" id="VWXX01000040">
    <property type="protein sequence ID" value="KAA6182821.1"/>
    <property type="molecule type" value="Genomic_DNA"/>
</dbReference>
<evidence type="ECO:0000256" key="3">
    <source>
        <dbReference type="ARBA" id="ARBA00022723"/>
    </source>
</evidence>
<dbReference type="InterPro" id="IPR029060">
    <property type="entry name" value="PIN-like_dom_sf"/>
</dbReference>
<evidence type="ECO:0000256" key="5">
    <source>
        <dbReference type="HAMAP-Rule" id="MF_00265"/>
    </source>
</evidence>
<feature type="binding site" evidence="5">
    <location>
        <position position="5"/>
    </location>
    <ligand>
        <name>Mg(2+)</name>
        <dbReference type="ChEBI" id="CHEBI:18420"/>
    </ligand>
</feature>
<keyword evidence="2 5" id="KW-0540">Nuclease</keyword>
<dbReference type="GO" id="GO:0016787">
    <property type="term" value="F:hydrolase activity"/>
    <property type="evidence" value="ECO:0007669"/>
    <property type="project" value="UniProtKB-KW"/>
</dbReference>
<evidence type="ECO:0000256" key="2">
    <source>
        <dbReference type="ARBA" id="ARBA00022722"/>
    </source>
</evidence>
<evidence type="ECO:0000313" key="8">
    <source>
        <dbReference type="Proteomes" id="UP000322981"/>
    </source>
</evidence>
<accession>A0A5M8FI79</accession>
<proteinExistence type="inferred from homology"/>
<dbReference type="GO" id="GO:0000287">
    <property type="term" value="F:magnesium ion binding"/>
    <property type="evidence" value="ECO:0007669"/>
    <property type="project" value="UniProtKB-UniRule"/>
</dbReference>
<organism evidence="7 8">
    <name type="scientific">Thiohalocapsa marina</name>
    <dbReference type="NCBI Taxonomy" id="424902"/>
    <lineage>
        <taxon>Bacteria</taxon>
        <taxon>Pseudomonadati</taxon>
        <taxon>Pseudomonadota</taxon>
        <taxon>Gammaproteobacteria</taxon>
        <taxon>Chromatiales</taxon>
        <taxon>Chromatiaceae</taxon>
        <taxon>Thiohalocapsa</taxon>
    </lineage>
</organism>
<dbReference type="GO" id="GO:0004540">
    <property type="term" value="F:RNA nuclease activity"/>
    <property type="evidence" value="ECO:0007669"/>
    <property type="project" value="InterPro"/>
</dbReference>
<feature type="binding site" evidence="5">
    <location>
        <position position="100"/>
    </location>
    <ligand>
        <name>Mg(2+)</name>
        <dbReference type="ChEBI" id="CHEBI:18420"/>
    </ligand>
</feature>
<dbReference type="HAMAP" id="MF_00265">
    <property type="entry name" value="VapC_Nob1"/>
    <property type="match status" value="1"/>
</dbReference>
<keyword evidence="5" id="KW-0800">Toxin</keyword>
<sequence>MKAIDTNVLVRFLVNDDPVQGEQVRQLFAAAERQREAFFVPILVLLETIWVLESAYQIHRPDLIEALGDLLLMPILHFEQREAIQAMLATALAGNMDLPDALIAQSALKGGCESVLTFDKKAARNDGFELLAMTAG</sequence>
<dbReference type="PANTHER" id="PTHR39664:SF2">
    <property type="entry name" value="NUCLEIC ACID-BINDING PROTEIN, CONTAINING PIN DOMAIN-RELATED"/>
    <property type="match status" value="1"/>
</dbReference>
<comment type="caution">
    <text evidence="7">The sequence shown here is derived from an EMBL/GenBank/DDBJ whole genome shotgun (WGS) entry which is preliminary data.</text>
</comment>